<evidence type="ECO:0000256" key="7">
    <source>
        <dbReference type="RuleBase" id="RU004005"/>
    </source>
</evidence>
<evidence type="ECO:0000256" key="8">
    <source>
        <dbReference type="SAM" id="MobiDB-lite"/>
    </source>
</evidence>
<dbReference type="SUPFAM" id="SSF54843">
    <property type="entry name" value="Ribosomal protein L22"/>
    <property type="match status" value="1"/>
</dbReference>
<dbReference type="PANTHER" id="PTHR13501">
    <property type="entry name" value="CHLOROPLAST 50S RIBOSOMAL PROTEIN L22-RELATED"/>
    <property type="match status" value="1"/>
</dbReference>
<evidence type="ECO:0000313" key="10">
    <source>
        <dbReference type="Proteomes" id="UP000324585"/>
    </source>
</evidence>
<dbReference type="Gene3D" id="3.90.470.10">
    <property type="entry name" value="Ribosomal protein L22/L17"/>
    <property type="match status" value="1"/>
</dbReference>
<evidence type="ECO:0000256" key="5">
    <source>
        <dbReference type="ARBA" id="ARBA00035285"/>
    </source>
</evidence>
<dbReference type="OrthoDB" id="416470at2759"/>
<feature type="region of interest" description="Disordered" evidence="8">
    <location>
        <begin position="95"/>
        <end position="126"/>
    </location>
</feature>
<evidence type="ECO:0000256" key="3">
    <source>
        <dbReference type="ARBA" id="ARBA00022980"/>
    </source>
</evidence>
<dbReference type="AlphaFoldDB" id="A0A5J4YZY4"/>
<name>A0A5J4YZY4_PORPP</name>
<keyword evidence="4 7" id="KW-0687">Ribonucleoprotein</keyword>
<feature type="compositionally biased region" description="Basic residues" evidence="8">
    <location>
        <begin position="401"/>
        <end position="415"/>
    </location>
</feature>
<dbReference type="EMBL" id="VRMN01000002">
    <property type="protein sequence ID" value="KAA8496658.1"/>
    <property type="molecule type" value="Genomic_DNA"/>
</dbReference>
<evidence type="ECO:0000256" key="1">
    <source>
        <dbReference type="ARBA" id="ARBA00003611"/>
    </source>
</evidence>
<dbReference type="InterPro" id="IPR001063">
    <property type="entry name" value="Ribosomal_uL22"/>
</dbReference>
<keyword evidence="3 7" id="KW-0689">Ribosomal protein</keyword>
<dbReference type="PANTHER" id="PTHR13501:SF8">
    <property type="entry name" value="LARGE RIBOSOMAL SUBUNIT PROTEIN UL22M"/>
    <property type="match status" value="1"/>
</dbReference>
<comment type="similarity">
    <text evidence="2 7">Belongs to the universal ribosomal protein uL22 family.</text>
</comment>
<dbReference type="CDD" id="cd00336">
    <property type="entry name" value="Ribosomal_L22"/>
    <property type="match status" value="1"/>
</dbReference>
<dbReference type="Pfam" id="PF00237">
    <property type="entry name" value="Ribosomal_L22"/>
    <property type="match status" value="1"/>
</dbReference>
<dbReference type="GO" id="GO:0006412">
    <property type="term" value="P:translation"/>
    <property type="evidence" value="ECO:0007669"/>
    <property type="project" value="InterPro"/>
</dbReference>
<dbReference type="InterPro" id="IPR036394">
    <property type="entry name" value="Ribosomal_uL22_sf"/>
</dbReference>
<keyword evidence="10" id="KW-1185">Reference proteome</keyword>
<evidence type="ECO:0000256" key="4">
    <source>
        <dbReference type="ARBA" id="ARBA00023274"/>
    </source>
</evidence>
<gene>
    <name evidence="9" type="ORF">FVE85_0387</name>
</gene>
<evidence type="ECO:0000256" key="2">
    <source>
        <dbReference type="ARBA" id="ARBA00009451"/>
    </source>
</evidence>
<dbReference type="InterPro" id="IPR047867">
    <property type="entry name" value="Ribosomal_uL22_bac/org-type"/>
</dbReference>
<dbReference type="Proteomes" id="UP000324585">
    <property type="component" value="Unassembled WGS sequence"/>
</dbReference>
<proteinExistence type="inferred from homology"/>
<evidence type="ECO:0000256" key="6">
    <source>
        <dbReference type="ARBA" id="ARBA00035416"/>
    </source>
</evidence>
<accession>A0A5J4YZY4</accession>
<evidence type="ECO:0000313" key="9">
    <source>
        <dbReference type="EMBL" id="KAA8496658.1"/>
    </source>
</evidence>
<organism evidence="9 10">
    <name type="scientific">Porphyridium purpureum</name>
    <name type="common">Red alga</name>
    <name type="synonym">Porphyridium cruentum</name>
    <dbReference type="NCBI Taxonomy" id="35688"/>
    <lineage>
        <taxon>Eukaryota</taxon>
        <taxon>Rhodophyta</taxon>
        <taxon>Bangiophyceae</taxon>
        <taxon>Porphyridiales</taxon>
        <taxon>Porphyridiaceae</taxon>
        <taxon>Porphyridium</taxon>
    </lineage>
</organism>
<reference evidence="10" key="1">
    <citation type="journal article" date="2019" name="Nat. Commun.">
        <title>Expansion of phycobilisome linker gene families in mesophilic red algae.</title>
        <authorList>
            <person name="Lee J."/>
            <person name="Kim D."/>
            <person name="Bhattacharya D."/>
            <person name="Yoon H.S."/>
        </authorList>
    </citation>
    <scope>NUCLEOTIDE SEQUENCE [LARGE SCALE GENOMIC DNA]</scope>
    <source>
        <strain evidence="10">CCMP 1328</strain>
    </source>
</reference>
<dbReference type="GO" id="GO:0005762">
    <property type="term" value="C:mitochondrial large ribosomal subunit"/>
    <property type="evidence" value="ECO:0007669"/>
    <property type="project" value="TreeGrafter"/>
</dbReference>
<feature type="region of interest" description="Disordered" evidence="8">
    <location>
        <begin position="394"/>
        <end position="430"/>
    </location>
</feature>
<feature type="compositionally biased region" description="Low complexity" evidence="8">
    <location>
        <begin position="100"/>
        <end position="126"/>
    </location>
</feature>
<comment type="function">
    <text evidence="1">This protein binds specifically to 23S rRNA.</text>
</comment>
<dbReference type="InterPro" id="IPR018260">
    <property type="entry name" value="Ribosomal_uL22_CS"/>
</dbReference>
<sequence>MNVYRGTRDTLRVLRARASSTHVYWVLEPAERAGRGLLGPEWNRARGLVGHTQCERSASMVVTSRDRRTEGDHQGFLSAIRRRRHESGCLGAADSRWGRRNISTNRTSSSPSSPDGTDSGTTWTTIGKDQMLPYDLPLIETPTPGEGSESDSKVYSTREMKEKFVRTKQGLFLRDKAIDDEYLHKYTRSMRRKGFQLADYATNPRRGRWKVDHPKVAVARQMQIQYSPKKMNYVCMLIRRRPVDFALAQLSVLNKKGSPWVRKALIRAKATALFTKKLKRDRLIVSECWVTKGQYGKKLVYHGKGRAGRAYEYYCHVTVVVRELDEYEWNKLFVPPKPFGQMRPSSEPRAKLTRPLPKVWLVQSQLEATVREGFQEFFGDNKYLQLYNSHRHPNAPTFNSKRLRKKGPKPAKSTKVRIGPPKPVKFVKVRREKRQKSEAWERWVKMREKVKAKM</sequence>
<protein>
    <recommendedName>
        <fullName evidence="5">Large ribosomal subunit protein uL22c</fullName>
    </recommendedName>
    <alternativeName>
        <fullName evidence="6">50S ribosomal protein L22, chloroplastic</fullName>
    </alternativeName>
</protein>
<comment type="caution">
    <text evidence="9">The sequence shown here is derived from an EMBL/GenBank/DDBJ whole genome shotgun (WGS) entry which is preliminary data.</text>
</comment>
<dbReference type="GO" id="GO:0003735">
    <property type="term" value="F:structural constituent of ribosome"/>
    <property type="evidence" value="ECO:0007669"/>
    <property type="project" value="InterPro"/>
</dbReference>
<dbReference type="PROSITE" id="PS00464">
    <property type="entry name" value="RIBOSOMAL_L22"/>
    <property type="match status" value="1"/>
</dbReference>